<dbReference type="EMBL" id="JACCFM010000001">
    <property type="protein sequence ID" value="NYJ19405.1"/>
    <property type="molecule type" value="Genomic_DNA"/>
</dbReference>
<evidence type="ECO:0000256" key="2">
    <source>
        <dbReference type="SAM" id="MobiDB-lite"/>
    </source>
</evidence>
<dbReference type="RefSeq" id="WP_179578177.1">
    <property type="nucleotide sequence ID" value="NZ_JACCFM010000001.1"/>
</dbReference>
<dbReference type="GO" id="GO:0016787">
    <property type="term" value="F:hydrolase activity"/>
    <property type="evidence" value="ECO:0007669"/>
    <property type="project" value="UniProtKB-KW"/>
</dbReference>
<feature type="compositionally biased region" description="Low complexity" evidence="2">
    <location>
        <begin position="32"/>
        <end position="56"/>
    </location>
</feature>
<evidence type="ECO:0000256" key="1">
    <source>
        <dbReference type="ARBA" id="ARBA00022801"/>
    </source>
</evidence>
<sequence length="221" mass="23032">MNAATRIFGLLVAAFAVLVTSVGCAGAPTKTSSDAQQPAQAPSASAAVPSSPPTAQVDVPRVNAGIDSQQPEAVPPVRLRIDALDVDMTVQPVGLAETGAMALPENPADAAWYRYGAWPGSDSGSVVIAAHVDSLRYDLGPLARLPLATPGTEVVVTTTDGTDVIYEVAQEGLVIKNDVPWSSVFDRTGAPRLTIVTCGGEFDYERLTYLSNVIVTALPRM</sequence>
<feature type="signal peptide" evidence="3">
    <location>
        <begin position="1"/>
        <end position="25"/>
    </location>
</feature>
<dbReference type="InterPro" id="IPR005754">
    <property type="entry name" value="Sortase"/>
</dbReference>
<feature type="chain" id="PRO_5039730158" description="Class F sortase" evidence="3">
    <location>
        <begin position="26"/>
        <end position="221"/>
    </location>
</feature>
<dbReference type="Proteomes" id="UP000537260">
    <property type="component" value="Unassembled WGS sequence"/>
</dbReference>
<keyword evidence="3" id="KW-0732">Signal</keyword>
<evidence type="ECO:0000256" key="3">
    <source>
        <dbReference type="SAM" id="SignalP"/>
    </source>
</evidence>
<dbReference type="InterPro" id="IPR042001">
    <property type="entry name" value="Sortase_F"/>
</dbReference>
<gene>
    <name evidence="4" type="ORF">HNR05_001196</name>
</gene>
<dbReference type="Gene3D" id="2.40.260.10">
    <property type="entry name" value="Sortase"/>
    <property type="match status" value="1"/>
</dbReference>
<keyword evidence="5" id="KW-1185">Reference proteome</keyword>
<evidence type="ECO:0000313" key="4">
    <source>
        <dbReference type="EMBL" id="NYJ19405.1"/>
    </source>
</evidence>
<feature type="region of interest" description="Disordered" evidence="2">
    <location>
        <begin position="27"/>
        <end position="57"/>
    </location>
</feature>
<dbReference type="SUPFAM" id="SSF63817">
    <property type="entry name" value="Sortase"/>
    <property type="match status" value="1"/>
</dbReference>
<proteinExistence type="predicted"/>
<dbReference type="PROSITE" id="PS51257">
    <property type="entry name" value="PROKAR_LIPOPROTEIN"/>
    <property type="match status" value="1"/>
</dbReference>
<dbReference type="InterPro" id="IPR023365">
    <property type="entry name" value="Sortase_dom-sf"/>
</dbReference>
<dbReference type="AlphaFoldDB" id="A0A7Z0EDV9"/>
<reference evidence="4 5" key="1">
    <citation type="submission" date="2020-07" db="EMBL/GenBank/DDBJ databases">
        <title>Sequencing the genomes of 1000 actinobacteria strains.</title>
        <authorList>
            <person name="Klenk H.-P."/>
        </authorList>
    </citation>
    <scope>NUCLEOTIDE SEQUENCE [LARGE SCALE GENOMIC DNA]</scope>
    <source>
        <strain evidence="4 5">LI1</strain>
    </source>
</reference>
<dbReference type="CDD" id="cd05829">
    <property type="entry name" value="Sortase_F"/>
    <property type="match status" value="1"/>
</dbReference>
<accession>A0A7Z0EDV9</accession>
<keyword evidence="1" id="KW-0378">Hydrolase</keyword>
<evidence type="ECO:0008006" key="6">
    <source>
        <dbReference type="Google" id="ProtNLM"/>
    </source>
</evidence>
<evidence type="ECO:0000313" key="5">
    <source>
        <dbReference type="Proteomes" id="UP000537260"/>
    </source>
</evidence>
<comment type="caution">
    <text evidence="4">The sequence shown here is derived from an EMBL/GenBank/DDBJ whole genome shotgun (WGS) entry which is preliminary data.</text>
</comment>
<protein>
    <recommendedName>
        <fullName evidence="6">Class F sortase</fullName>
    </recommendedName>
</protein>
<organism evidence="4 5">
    <name type="scientific">Glaciibacter psychrotolerans</name>
    <dbReference type="NCBI Taxonomy" id="670054"/>
    <lineage>
        <taxon>Bacteria</taxon>
        <taxon>Bacillati</taxon>
        <taxon>Actinomycetota</taxon>
        <taxon>Actinomycetes</taxon>
        <taxon>Micrococcales</taxon>
        <taxon>Microbacteriaceae</taxon>
        <taxon>Glaciibacter</taxon>
    </lineage>
</organism>
<name>A0A7Z0EDV9_9MICO</name>
<dbReference type="Pfam" id="PF04203">
    <property type="entry name" value="Sortase"/>
    <property type="match status" value="1"/>
</dbReference>